<gene>
    <name evidence="10" type="ORF">pdam_00002569</name>
</gene>
<accession>A0A3M6TS82</accession>
<organism evidence="10 11">
    <name type="scientific">Pocillopora damicornis</name>
    <name type="common">Cauliflower coral</name>
    <name type="synonym">Millepora damicornis</name>
    <dbReference type="NCBI Taxonomy" id="46731"/>
    <lineage>
        <taxon>Eukaryota</taxon>
        <taxon>Metazoa</taxon>
        <taxon>Cnidaria</taxon>
        <taxon>Anthozoa</taxon>
        <taxon>Hexacorallia</taxon>
        <taxon>Scleractinia</taxon>
        <taxon>Astrocoeniina</taxon>
        <taxon>Pocilloporidae</taxon>
        <taxon>Pocillopora</taxon>
    </lineage>
</organism>
<evidence type="ECO:0000256" key="5">
    <source>
        <dbReference type="ARBA" id="ARBA00023136"/>
    </source>
</evidence>
<evidence type="ECO:0000256" key="7">
    <source>
        <dbReference type="SAM" id="Phobius"/>
    </source>
</evidence>
<feature type="transmembrane region" description="Helical" evidence="7">
    <location>
        <begin position="2842"/>
        <end position="2863"/>
    </location>
</feature>
<evidence type="ECO:0000256" key="3">
    <source>
        <dbReference type="ARBA" id="ARBA00022737"/>
    </source>
</evidence>
<dbReference type="GO" id="GO:0005886">
    <property type="term" value="C:plasma membrane"/>
    <property type="evidence" value="ECO:0007669"/>
    <property type="project" value="TreeGrafter"/>
</dbReference>
<evidence type="ECO:0000256" key="4">
    <source>
        <dbReference type="ARBA" id="ARBA00022989"/>
    </source>
</evidence>
<comment type="subcellular location">
    <subcellularLocation>
        <location evidence="1">Membrane</location>
    </subcellularLocation>
</comment>
<keyword evidence="11" id="KW-1185">Reference proteome</keyword>
<dbReference type="InterPro" id="IPR002859">
    <property type="entry name" value="PKD/REJ-like"/>
</dbReference>
<dbReference type="EMBL" id="RCHS01003049">
    <property type="protein sequence ID" value="RMX44128.1"/>
    <property type="molecule type" value="Genomic_DNA"/>
</dbReference>
<feature type="region of interest" description="Disordered" evidence="6">
    <location>
        <begin position="634"/>
        <end position="653"/>
    </location>
</feature>
<evidence type="ECO:0000313" key="11">
    <source>
        <dbReference type="Proteomes" id="UP000275408"/>
    </source>
</evidence>
<dbReference type="PANTHER" id="PTHR46730">
    <property type="entry name" value="POLYCYSTIN-1"/>
    <property type="match status" value="1"/>
</dbReference>
<dbReference type="GO" id="GO:0006816">
    <property type="term" value="P:calcium ion transport"/>
    <property type="evidence" value="ECO:0007669"/>
    <property type="project" value="TreeGrafter"/>
</dbReference>
<sequence>MQLKEFWACFGFVLLFSADVNCSGSRSGHSASNSTTNPNRCPLYQVFRLRVFCEPTSQCVNRLGFTCGNNSCASNEKLCGPPQEMNCEPENQQCHRLGGPKDFRGHNSSLKRNNSIPSKLNESLPMSKIDRNVSQVNVQHRRRSQDDANPFSAGRARDGQHDFQRNETSNMLNDTRLRRILGRSFNPSMIDEIIGQGRRSNRTHDKKDVKNQEACDRRYSHCIKSTLANLMLFKDLDGECCRMTQEPLQFVKSLHNISRKFIDCPPGKKFSPLSFVFKDNGGCIPMNRSDDNVPEEHRWTSKNRSEKEHSFCEIVKKNVNDKKPLSSRRLVRWLVEKYNVSRSVKHCPIGKTFCPSSFDCRTKERGCHAEKLKKWASKNLCNSSEHLCLGCGAGCRLKKNECPKEANMSRALRQAALSIDPGNIQNKTMRLLSKSGWASFCFVRKALLTCILEQLKDCMSREVHCREAGYESHMSCLSGKTFCQKIVDVACPFSAENCHLCNLLRKNASRFARVIKNRSTKTPFGGNCSEEEVYCPTSLGCVPKGSLSNCTANRQFFQLGMEKEPWDKNKTRRDDAGFCMLTMSLARNGSCSFGTWLQWQTRKNKSCSPFGPKLRCCPKDEVFSVSAMKCVDPNDKDQMNGQPDQKASCKPDNQESCPRQHDCLPKHFNCTKPNKFDYFSVSAFANRSGWAAFCQVLRPFMVRLEYGLKKCKQFLSKPDETCRADISCTDEQQFCRRLGRCAPRGNCSGIRQRQPEHRKPTPTQYPLCNSSGPEARMLWSKEPLKNLFSASEVPDLIGLFAVRNKYSTSLEFKSEADNEWRPYKGCADDQMLVVSTDSALRFKRCAHGFLSFEIEVGPRNSAHGQCVDISASVRQRDIVVMVLMPNCAAGLDINVIRPKIILREDHSSQKEQFSKYVNVTSRPTNCSELKLNKSLTCRVPKKFTSLYNQAVKQLQQKITGVVITKTKPLNKVRLRCSIKRSRKLLEVTPNGPSSKSVFFAPDWTCVMEPSPNVFGNVNLTLAPACRVPAHSPVDLNEEKPTWLREISEEEYSSILRRIENGHIEEAIEKLIDRLQRGTNVNLRRKIVNFVRSFIVPDVKGSCAGSQEGKCRIGSGMARLQVRILSLNDPPKFQLENREKLIPFPPVRENFSDADIRCWRVGNLTKMSSEYVRYVFERKEVPKDFIKVKPLNPNRRPFTVVADPDDSEIGLAVLHAPPQKYVAWKFRIENGPLQEINLTSRMMLLLGPNDCIALKPRRKVSWTKDQSRKSIFLMVKAYDNSDNKSSGYYEMNSTALELDTSLSRESVKFVAAQLGCDNVAWSRKKRDKCNQCPRRGVKENSCLGCDNIPYSNKKKDECNRCDNKTTSFCSGSCLIPSYVDECNICQSNDNVINFKDCNGDCNGKAKWSDCNTTVCVGGKTMKPLHWGKDECGVCGGDNSTCVDCEGVPHGNKTKDSCGNCADPQDTKNFDKCPKILDCDSRALPSNQQTLMSLRVTGMAKKITCYLYKDAERKYDLTFVKALSRKKVIVKTPSMRTGNYSLNCSFDGNKNKLGFDKFRILVYGKPDIIEASPNETEINTERNVTLTGRGFFKTTSLACVISKEKNEKEEESLQKIPALYVNPTTIVCILKRFIKAQRGTISILFAIGAENEKISRDIAVKFNFYDRVPKPLECKFRASARFISIRFDRLVDCTDKWESGDRFITGSALEKITKASKARCKNKKLIISLPQNSRLRPGEEVELDLKSFKSKWSSFTKHFPSDKKNVTCNLEDGVNLSVEISGPKKVGRCNSLVISAKTNMPANMNWTVAVIDSPAASRHTANVQELNSRFKYLPSNQTRIRLNASNVIEGAKYNITVCAQERLTEKMEMACDSIITERVGKEIPKIKFAKATMEISPSRTLKLRANVRASSCATSDMRYLSFIWSCDDPNMEFDDSSPVLEIKDDQWTSGKKYEFTLTVYVKGDDKLFSDDKVTIMTKRVPIVAKIKGGEKVSLSVHQEAVCDGSDSKDPNNLRGNPIYVWMANCKEGDKWYPTFYRNKTSEKIQRLILPRTAVVRIPPDTLPADKTCAVTLNYYKDDMNASASVYYELKGREIPEVKMLRVARILTSNKVIFRVVLKTKLPEVTVKWSCKERDDEGKMIDVDLEAFARTRSVLIVKKRPNRLIIKQKVSLVLKNLPDGIKLRCKCQVSHEELEAFVEEELDVNEPPLEGTSLVEKSEDGKISITGQGFEDPEGEELSYRCGYIEEGEKTKYHAISSWSMDNTCEDVLLPEGEEVNNYEIKCFVEAKDMQGAKTLSECSATVTPRESLCKAEEITREVDDLKERVSLGEIPEATAELQLIAQCADNNDNGSSDALKEGVKEAANGLNELMVERRGKTPDPDGDAGIMRAVEVTVDAAKKGNAEINFKEISGNVREMNFPQPGESDFNPRRKRRAADDGSSEGEGEVMMKTADEVETVLSIYNTLIDPNNFTDASMLVKGDLVSLVDELGRSMCQGISTGEEAVIAESNIVVIKSEQNSFDDVDVNFTHIACENCSSVQISAQVLLGQALKDLYQSWDCDQDGCNGACIVSAQYPYDLLATFNNRSSISDVVYVKLFNPENAANLPVSDLSDAVRFRIPLHRYNKSDDTVPVCHVWDPLSSLWTTEDIITGATSQIGNGGVSVECQYQKLGFITIFSVNSSIQSAQTSTSQPLTMSSRHLNTEQLVYIQFKFVANFEEIIPNEEKKTEFIIDFTQKIADAMSINKSRIADVVVQPGSILVSFTLLPGGPGEISVSMAMAELKDQVMGGTFSFILADERKLVADSTSFLTSSTGWLSTASTPQYIRPTTTRDELIETSRGLSTSTLVGIIVGSVVGVVFVIVGVIVIRFRNSKGKVVEDISNSQLKLTISPRNSIGHDNRGIKQENSQDYEQSNQFPMMEFREEVDLPGTPYHPDHC</sequence>
<dbReference type="Proteomes" id="UP000275408">
    <property type="component" value="Unassembled WGS sequence"/>
</dbReference>
<feature type="chain" id="PRO_5018164709" description="PKD/REJ-like domain-containing protein" evidence="8">
    <location>
        <begin position="23"/>
        <end position="2933"/>
    </location>
</feature>
<keyword evidence="5 7" id="KW-0472">Membrane</keyword>
<dbReference type="PANTHER" id="PTHR46730:SF1">
    <property type="entry name" value="PLAT DOMAIN-CONTAINING PROTEIN"/>
    <property type="match status" value="1"/>
</dbReference>
<evidence type="ECO:0000256" key="8">
    <source>
        <dbReference type="SAM" id="SignalP"/>
    </source>
</evidence>
<proteinExistence type="predicted"/>
<keyword evidence="8" id="KW-0732">Signal</keyword>
<evidence type="ECO:0000256" key="1">
    <source>
        <dbReference type="ARBA" id="ARBA00004370"/>
    </source>
</evidence>
<feature type="compositionally biased region" description="Basic and acidic residues" evidence="6">
    <location>
        <begin position="155"/>
        <end position="165"/>
    </location>
</feature>
<feature type="region of interest" description="Disordered" evidence="6">
    <location>
        <begin position="98"/>
        <end position="168"/>
    </location>
</feature>
<feature type="region of interest" description="Disordered" evidence="6">
    <location>
        <begin position="2411"/>
        <end position="2444"/>
    </location>
</feature>
<dbReference type="GO" id="GO:0005261">
    <property type="term" value="F:monoatomic cation channel activity"/>
    <property type="evidence" value="ECO:0007669"/>
    <property type="project" value="TreeGrafter"/>
</dbReference>
<reference evidence="10 11" key="1">
    <citation type="journal article" date="2018" name="Sci. Rep.">
        <title>Comparative analysis of the Pocillopora damicornis genome highlights role of immune system in coral evolution.</title>
        <authorList>
            <person name="Cunning R."/>
            <person name="Bay R.A."/>
            <person name="Gillette P."/>
            <person name="Baker A.C."/>
            <person name="Traylor-Knowles N."/>
        </authorList>
    </citation>
    <scope>NUCLEOTIDE SEQUENCE [LARGE SCALE GENOMIC DNA]</scope>
    <source>
        <strain evidence="10">RSMAS</strain>
        <tissue evidence="10">Whole animal</tissue>
    </source>
</reference>
<evidence type="ECO:0000256" key="2">
    <source>
        <dbReference type="ARBA" id="ARBA00022692"/>
    </source>
</evidence>
<dbReference type="OrthoDB" id="5955768at2759"/>
<keyword evidence="3" id="KW-0677">Repeat</keyword>
<keyword evidence="2 7" id="KW-0812">Transmembrane</keyword>
<name>A0A3M6TS82_POCDA</name>
<protein>
    <recommendedName>
        <fullName evidence="9">PKD/REJ-like domain-containing protein</fullName>
    </recommendedName>
</protein>
<feature type="signal peptide" evidence="8">
    <location>
        <begin position="1"/>
        <end position="22"/>
    </location>
</feature>
<evidence type="ECO:0000259" key="9">
    <source>
        <dbReference type="Pfam" id="PF02010"/>
    </source>
</evidence>
<feature type="compositionally biased region" description="Polar residues" evidence="6">
    <location>
        <begin position="106"/>
        <end position="121"/>
    </location>
</feature>
<evidence type="ECO:0000313" key="10">
    <source>
        <dbReference type="EMBL" id="RMX44128.1"/>
    </source>
</evidence>
<keyword evidence="4 7" id="KW-1133">Transmembrane helix</keyword>
<evidence type="ECO:0000256" key="6">
    <source>
        <dbReference type="SAM" id="MobiDB-lite"/>
    </source>
</evidence>
<dbReference type="Pfam" id="PF02010">
    <property type="entry name" value="REJ"/>
    <property type="match status" value="1"/>
</dbReference>
<feature type="domain" description="PKD/REJ-like" evidence="9">
    <location>
        <begin position="1904"/>
        <end position="2305"/>
    </location>
</feature>
<comment type="caution">
    <text evidence="10">The sequence shown here is derived from an EMBL/GenBank/DDBJ whole genome shotgun (WGS) entry which is preliminary data.</text>
</comment>